<comment type="caution">
    <text evidence="4">The sequence shown here is derived from an EMBL/GenBank/DDBJ whole genome shotgun (WGS) entry which is preliminary data.</text>
</comment>
<dbReference type="Pfam" id="PF01250">
    <property type="entry name" value="Ribosomal_S6"/>
    <property type="match status" value="1"/>
</dbReference>
<dbReference type="Gene3D" id="3.30.70.60">
    <property type="match status" value="1"/>
</dbReference>
<dbReference type="EMBL" id="CAXLJM020000166">
    <property type="protein sequence ID" value="CAL8147535.1"/>
    <property type="molecule type" value="Genomic_DNA"/>
</dbReference>
<dbReference type="CDD" id="cd15465">
    <property type="entry name" value="bS6_mito"/>
    <property type="match status" value="1"/>
</dbReference>
<comment type="similarity">
    <text evidence="1">Belongs to the bacterial ribosomal protein bS6 family.</text>
</comment>
<proteinExistence type="inferred from homology"/>
<dbReference type="SUPFAM" id="SSF54995">
    <property type="entry name" value="Ribosomal protein S6"/>
    <property type="match status" value="1"/>
</dbReference>
<dbReference type="PANTHER" id="PTHR21011:SF1">
    <property type="entry name" value="SMALL RIBOSOMAL SUBUNIT PROTEIN BS6M"/>
    <property type="match status" value="1"/>
</dbReference>
<accession>A0ABP1S901</accession>
<gene>
    <name evidence="4" type="ORF">ODALV1_LOCUS31163</name>
</gene>
<dbReference type="PANTHER" id="PTHR21011">
    <property type="entry name" value="MITOCHONDRIAL 28S RIBOSOMAL PROTEIN S6"/>
    <property type="match status" value="1"/>
</dbReference>
<name>A0ABP1S901_9HEXA</name>
<organism evidence="4 5">
    <name type="scientific">Orchesella dallaii</name>
    <dbReference type="NCBI Taxonomy" id="48710"/>
    <lineage>
        <taxon>Eukaryota</taxon>
        <taxon>Metazoa</taxon>
        <taxon>Ecdysozoa</taxon>
        <taxon>Arthropoda</taxon>
        <taxon>Hexapoda</taxon>
        <taxon>Collembola</taxon>
        <taxon>Entomobryomorpha</taxon>
        <taxon>Entomobryoidea</taxon>
        <taxon>Orchesellidae</taxon>
        <taxon>Orchesellinae</taxon>
        <taxon>Orchesella</taxon>
    </lineage>
</organism>
<sequence>MARPEVAKVLKRAATNIYYNQGILFGIENLGHRALPYSISSEGRRHREGSYFLIRFDATPSSIDVLRDEFRRDIDIIRHGFMRIKPEEKFECTLDEEMKPPAYREDVKKMIEEGRKKERFQHRQMTGLNYNPFRT</sequence>
<evidence type="ECO:0000313" key="4">
    <source>
        <dbReference type="EMBL" id="CAL8147535.1"/>
    </source>
</evidence>
<dbReference type="InterPro" id="IPR000529">
    <property type="entry name" value="Ribosomal_bS6"/>
</dbReference>
<evidence type="ECO:0000256" key="2">
    <source>
        <dbReference type="ARBA" id="ARBA00035170"/>
    </source>
</evidence>
<reference evidence="4 5" key="1">
    <citation type="submission" date="2024-08" db="EMBL/GenBank/DDBJ databases">
        <authorList>
            <person name="Cucini C."/>
            <person name="Frati F."/>
        </authorList>
    </citation>
    <scope>NUCLEOTIDE SEQUENCE [LARGE SCALE GENOMIC DNA]</scope>
</reference>
<dbReference type="Proteomes" id="UP001642540">
    <property type="component" value="Unassembled WGS sequence"/>
</dbReference>
<protein>
    <recommendedName>
        <fullName evidence="2">Small ribosomal subunit protein bS6m</fullName>
    </recommendedName>
    <alternativeName>
        <fullName evidence="3">28S ribosomal protein S6, mitochondrial</fullName>
    </alternativeName>
</protein>
<dbReference type="InterPro" id="IPR014717">
    <property type="entry name" value="Transl_elong_EF1B/ribsomal_bS6"/>
</dbReference>
<evidence type="ECO:0000256" key="1">
    <source>
        <dbReference type="ARBA" id="ARBA00009512"/>
    </source>
</evidence>
<evidence type="ECO:0000313" key="5">
    <source>
        <dbReference type="Proteomes" id="UP001642540"/>
    </source>
</evidence>
<evidence type="ECO:0000256" key="3">
    <source>
        <dbReference type="ARBA" id="ARBA00035365"/>
    </source>
</evidence>
<keyword evidence="5" id="KW-1185">Reference proteome</keyword>
<dbReference type="InterPro" id="IPR035980">
    <property type="entry name" value="Ribosomal_bS6_sf"/>
</dbReference>